<evidence type="ECO:0000313" key="3">
    <source>
        <dbReference type="EMBL" id="HIX65518.1"/>
    </source>
</evidence>
<sequence>MKKWVSALCAAACVLSLGTAAFADAGVVIKPVENEWNSVLWEEGDEPLARITFQADSDPDKFYSKLSTSWSDSAFSSLFADQDAYLFDFVGHPVIPAASLPTLVLYSPFVDEEGEPVPGKGITVYQVQQDNILKDVTSSFSAGYDGDGLPILGTRTRVLGTYILAEEKLEAGEGLATEPSTPKAEQATEPAPQKQAPANDGHTGIFLPAYADRG</sequence>
<proteinExistence type="predicted"/>
<evidence type="ECO:0000313" key="4">
    <source>
        <dbReference type="Proteomes" id="UP000886800"/>
    </source>
</evidence>
<dbReference type="EMBL" id="DXES01000102">
    <property type="protein sequence ID" value="HIX65518.1"/>
    <property type="molecule type" value="Genomic_DNA"/>
</dbReference>
<name>A0A9D2B792_9FIRM</name>
<dbReference type="AlphaFoldDB" id="A0A9D2B792"/>
<keyword evidence="2" id="KW-0732">Signal</keyword>
<gene>
    <name evidence="3" type="ORF">H9736_04645</name>
</gene>
<organism evidence="3 4">
    <name type="scientific">Candidatus Anaerotruncus excrementipullorum</name>
    <dbReference type="NCBI Taxonomy" id="2838465"/>
    <lineage>
        <taxon>Bacteria</taxon>
        <taxon>Bacillati</taxon>
        <taxon>Bacillota</taxon>
        <taxon>Clostridia</taxon>
        <taxon>Eubacteriales</taxon>
        <taxon>Oscillospiraceae</taxon>
        <taxon>Anaerotruncus</taxon>
    </lineage>
</organism>
<reference evidence="3" key="2">
    <citation type="submission" date="2021-04" db="EMBL/GenBank/DDBJ databases">
        <authorList>
            <person name="Gilroy R."/>
        </authorList>
    </citation>
    <scope>NUCLEOTIDE SEQUENCE</scope>
    <source>
        <strain evidence="3">CHK188-5543</strain>
    </source>
</reference>
<reference evidence="3" key="1">
    <citation type="journal article" date="2021" name="PeerJ">
        <title>Extensive microbial diversity within the chicken gut microbiome revealed by metagenomics and culture.</title>
        <authorList>
            <person name="Gilroy R."/>
            <person name="Ravi A."/>
            <person name="Getino M."/>
            <person name="Pursley I."/>
            <person name="Horton D.L."/>
            <person name="Alikhan N.F."/>
            <person name="Baker D."/>
            <person name="Gharbi K."/>
            <person name="Hall N."/>
            <person name="Watson M."/>
            <person name="Adriaenssens E.M."/>
            <person name="Foster-Nyarko E."/>
            <person name="Jarju S."/>
            <person name="Secka A."/>
            <person name="Antonio M."/>
            <person name="Oren A."/>
            <person name="Chaudhuri R.R."/>
            <person name="La Ragione R."/>
            <person name="Hildebrand F."/>
            <person name="Pallen M.J."/>
        </authorList>
    </citation>
    <scope>NUCLEOTIDE SEQUENCE</scope>
    <source>
        <strain evidence="3">CHK188-5543</strain>
    </source>
</reference>
<feature type="region of interest" description="Disordered" evidence="1">
    <location>
        <begin position="173"/>
        <end position="214"/>
    </location>
</feature>
<protein>
    <submittedName>
        <fullName evidence="3">Uncharacterized protein</fullName>
    </submittedName>
</protein>
<comment type="caution">
    <text evidence="3">The sequence shown here is derived from an EMBL/GenBank/DDBJ whole genome shotgun (WGS) entry which is preliminary data.</text>
</comment>
<accession>A0A9D2B792</accession>
<evidence type="ECO:0000256" key="2">
    <source>
        <dbReference type="SAM" id="SignalP"/>
    </source>
</evidence>
<feature type="chain" id="PRO_5038562444" evidence="2">
    <location>
        <begin position="26"/>
        <end position="214"/>
    </location>
</feature>
<dbReference type="Proteomes" id="UP000886800">
    <property type="component" value="Unassembled WGS sequence"/>
</dbReference>
<feature type="signal peptide" evidence="2">
    <location>
        <begin position="1"/>
        <end position="25"/>
    </location>
</feature>
<evidence type="ECO:0000256" key="1">
    <source>
        <dbReference type="SAM" id="MobiDB-lite"/>
    </source>
</evidence>